<organism evidence="2 3">
    <name type="scientific">Pararobbsia alpina</name>
    <dbReference type="NCBI Taxonomy" id="621374"/>
    <lineage>
        <taxon>Bacteria</taxon>
        <taxon>Pseudomonadati</taxon>
        <taxon>Pseudomonadota</taxon>
        <taxon>Betaproteobacteria</taxon>
        <taxon>Burkholderiales</taxon>
        <taxon>Burkholderiaceae</taxon>
        <taxon>Pararobbsia</taxon>
    </lineage>
</organism>
<keyword evidence="3" id="KW-1185">Reference proteome</keyword>
<feature type="chain" id="PRO_5028949490" description="Surface antigen domain-containing protein" evidence="1">
    <location>
        <begin position="37"/>
        <end position="137"/>
    </location>
</feature>
<evidence type="ECO:0008006" key="4">
    <source>
        <dbReference type="Google" id="ProtNLM"/>
    </source>
</evidence>
<name>A0A6S7BFG9_9BURK</name>
<dbReference type="AlphaFoldDB" id="A0A6S7BFG9"/>
<protein>
    <recommendedName>
        <fullName evidence="4">Surface antigen domain-containing protein</fullName>
    </recommendedName>
</protein>
<feature type="signal peptide" evidence="1">
    <location>
        <begin position="1"/>
        <end position="36"/>
    </location>
</feature>
<evidence type="ECO:0000313" key="3">
    <source>
        <dbReference type="Proteomes" id="UP000494115"/>
    </source>
</evidence>
<accession>A0A6S7BFG9</accession>
<sequence>MYRSASQRSSATVTAALRHVAGPTLVALACISTAHAQNLGFMHDSPISFMKQKDMASLKASLSTALDQATDGQTSEWSNQGLGNAVPITATITPKDHLENKGMSCRHVAIQLSARNQQQVWQPLFCKTSEGWKLQKR</sequence>
<dbReference type="PROSITE" id="PS51257">
    <property type="entry name" value="PROKAR_LIPOPROTEIN"/>
    <property type="match status" value="1"/>
</dbReference>
<reference evidence="2 3" key="1">
    <citation type="submission" date="2020-04" db="EMBL/GenBank/DDBJ databases">
        <authorList>
            <person name="De Canck E."/>
        </authorList>
    </citation>
    <scope>NUCLEOTIDE SEQUENCE [LARGE SCALE GENOMIC DNA]</scope>
    <source>
        <strain evidence="2 3">LMG 28138</strain>
    </source>
</reference>
<dbReference type="EMBL" id="CADIKM010000024">
    <property type="protein sequence ID" value="CAB3796727.1"/>
    <property type="molecule type" value="Genomic_DNA"/>
</dbReference>
<proteinExistence type="predicted"/>
<gene>
    <name evidence="2" type="ORF">LMG28138_04140</name>
</gene>
<evidence type="ECO:0000313" key="2">
    <source>
        <dbReference type="EMBL" id="CAB3796727.1"/>
    </source>
</evidence>
<evidence type="ECO:0000256" key="1">
    <source>
        <dbReference type="SAM" id="SignalP"/>
    </source>
</evidence>
<dbReference type="Proteomes" id="UP000494115">
    <property type="component" value="Unassembled WGS sequence"/>
</dbReference>
<dbReference type="RefSeq" id="WP_175106674.1">
    <property type="nucleotide sequence ID" value="NZ_CADIKM010000024.1"/>
</dbReference>
<keyword evidence="1" id="KW-0732">Signal</keyword>